<dbReference type="EMBL" id="RBIZ01000003">
    <property type="protein sequence ID" value="RKR65264.1"/>
    <property type="molecule type" value="Genomic_DNA"/>
</dbReference>
<dbReference type="PANTHER" id="PTHR40074">
    <property type="entry name" value="O-ACETYLTRANSFERASE WECH"/>
    <property type="match status" value="1"/>
</dbReference>
<dbReference type="Proteomes" id="UP000267341">
    <property type="component" value="Unassembled WGS sequence"/>
</dbReference>
<evidence type="ECO:0000313" key="9">
    <source>
        <dbReference type="EMBL" id="RKR65264.1"/>
    </source>
</evidence>
<keyword evidence="5 7" id="KW-1133">Transmembrane helix</keyword>
<keyword evidence="10" id="KW-0413">Isomerase</keyword>
<comment type="caution">
    <text evidence="10">The sequence shown here is derived from an EMBL/GenBank/DDBJ whole genome shotgun (WGS) entry which is preliminary data.</text>
</comment>
<keyword evidence="12" id="KW-1185">Reference proteome</keyword>
<feature type="transmembrane region" description="Helical" evidence="7">
    <location>
        <begin position="144"/>
        <end position="162"/>
    </location>
</feature>
<evidence type="ECO:0000313" key="11">
    <source>
        <dbReference type="Proteomes" id="UP000251313"/>
    </source>
</evidence>
<feature type="transmembrane region" description="Helical" evidence="7">
    <location>
        <begin position="267"/>
        <end position="286"/>
    </location>
</feature>
<dbReference type="RefSeq" id="WP_006819200.1">
    <property type="nucleotide sequence ID" value="NZ_CABKQJ010000016.1"/>
</dbReference>
<reference evidence="9 12" key="2">
    <citation type="submission" date="2018-10" db="EMBL/GenBank/DDBJ databases">
        <title>Genomic Encyclopedia of Type Strains, Phase IV (KMG-IV): sequencing the most valuable type-strain genomes for metagenomic binning, comparative biology and taxonomic classification.</title>
        <authorList>
            <person name="Goeker M."/>
        </authorList>
    </citation>
    <scope>NUCLEOTIDE SEQUENCE [LARGE SCALE GENOMIC DNA]</scope>
    <source>
        <strain evidence="9 12">DSM 5079</strain>
    </source>
</reference>
<dbReference type="GO" id="GO:0016413">
    <property type="term" value="F:O-acetyltransferase activity"/>
    <property type="evidence" value="ECO:0007669"/>
    <property type="project" value="TreeGrafter"/>
</dbReference>
<feature type="transmembrane region" description="Helical" evidence="7">
    <location>
        <begin position="292"/>
        <end position="311"/>
    </location>
</feature>
<gene>
    <name evidence="10" type="primary">vanT</name>
    <name evidence="9" type="ORF">C7387_1989</name>
    <name evidence="10" type="ORF">NCTC11967_00280</name>
</gene>
<dbReference type="GO" id="GO:0016853">
    <property type="term" value="F:isomerase activity"/>
    <property type="evidence" value="ECO:0007669"/>
    <property type="project" value="UniProtKB-KW"/>
</dbReference>
<evidence type="ECO:0000313" key="12">
    <source>
        <dbReference type="Proteomes" id="UP000267341"/>
    </source>
</evidence>
<protein>
    <submittedName>
        <fullName evidence="10">Serine/alanine racemase</fullName>
        <ecNumber evidence="10">5.1.1.-</ecNumber>
    </submittedName>
    <submittedName>
        <fullName evidence="9">Surface polysaccharide O-acyltransferase-like enzyme</fullName>
    </submittedName>
</protein>
<comment type="similarity">
    <text evidence="2">Belongs to the acyltransferase 3 family.</text>
</comment>
<dbReference type="GO" id="GO:0005886">
    <property type="term" value="C:plasma membrane"/>
    <property type="evidence" value="ECO:0007669"/>
    <property type="project" value="UniProtKB-SubCell"/>
</dbReference>
<evidence type="ECO:0000256" key="7">
    <source>
        <dbReference type="SAM" id="Phobius"/>
    </source>
</evidence>
<keyword evidence="3" id="KW-1003">Cell membrane</keyword>
<accession>A0AB38FQW9</accession>
<dbReference type="Proteomes" id="UP000251313">
    <property type="component" value="Unassembled WGS sequence"/>
</dbReference>
<feature type="transmembrane region" description="Helical" evidence="7">
    <location>
        <begin position="177"/>
        <end position="197"/>
    </location>
</feature>
<dbReference type="GO" id="GO:0009246">
    <property type="term" value="P:enterobacterial common antigen biosynthetic process"/>
    <property type="evidence" value="ECO:0007669"/>
    <property type="project" value="TreeGrafter"/>
</dbReference>
<proteinExistence type="inferred from homology"/>
<feature type="transmembrane region" description="Helical" evidence="7">
    <location>
        <begin position="236"/>
        <end position="255"/>
    </location>
</feature>
<keyword evidence="6 7" id="KW-0472">Membrane</keyword>
<evidence type="ECO:0000256" key="6">
    <source>
        <dbReference type="ARBA" id="ARBA00023136"/>
    </source>
</evidence>
<evidence type="ECO:0000256" key="4">
    <source>
        <dbReference type="ARBA" id="ARBA00022692"/>
    </source>
</evidence>
<dbReference type="PANTHER" id="PTHR40074:SF2">
    <property type="entry name" value="O-ACETYLTRANSFERASE WECH"/>
    <property type="match status" value="1"/>
</dbReference>
<feature type="transmembrane region" description="Helical" evidence="7">
    <location>
        <begin position="117"/>
        <end position="137"/>
    </location>
</feature>
<evidence type="ECO:0000256" key="1">
    <source>
        <dbReference type="ARBA" id="ARBA00004651"/>
    </source>
</evidence>
<reference evidence="10 11" key="1">
    <citation type="submission" date="2018-06" db="EMBL/GenBank/DDBJ databases">
        <authorList>
            <consortium name="Pathogen Informatics"/>
            <person name="Doyle S."/>
        </authorList>
    </citation>
    <scope>NUCLEOTIDE SEQUENCE [LARGE SCALE GENOMIC DNA]</scope>
    <source>
        <strain evidence="10 11">NCTC11967</strain>
    </source>
</reference>
<evidence type="ECO:0000256" key="5">
    <source>
        <dbReference type="ARBA" id="ARBA00022989"/>
    </source>
</evidence>
<dbReference type="EC" id="5.1.1.-" evidence="10"/>
<dbReference type="AlphaFoldDB" id="A0AB38FQW9"/>
<feature type="domain" description="Acyltransferase 3" evidence="8">
    <location>
        <begin position="5"/>
        <end position="306"/>
    </location>
</feature>
<feature type="transmembrane region" description="Helical" evidence="7">
    <location>
        <begin position="12"/>
        <end position="29"/>
    </location>
</feature>
<dbReference type="GeneID" id="66904013"/>
<feature type="transmembrane region" description="Helical" evidence="7">
    <location>
        <begin position="35"/>
        <end position="58"/>
    </location>
</feature>
<sequence>MTTKNYSIDALRVIMAVLVIMIHSTLVIYDKKIGIFILVEGFGRIAVPFFFVVSGFYLEQTLQKDKLSSWLSKIVKMYVVWNIVYLPFQIHLIDAIFDRNIEDLNINNLAFDMIFGYWQLWFLPAIIIGALLINACTSFSSRKLLSLAIVTFISATTLWYLAMNKIINMPGFWANPVSLRNGVFLGFPLMAIGYVLAREKKNHVVTNYLASNKALILSILFVICEGVFGYYTHKGFYDFTFSSAILSTCLLAFCLKNPKKIEINIDGSSLSTYLYMVHVIFYLIYVRFTQNALILFAAVLASSWLTAHIIMKAKNTK</sequence>
<evidence type="ECO:0000259" key="8">
    <source>
        <dbReference type="Pfam" id="PF01757"/>
    </source>
</evidence>
<feature type="transmembrane region" description="Helical" evidence="7">
    <location>
        <begin position="209"/>
        <end position="230"/>
    </location>
</feature>
<evidence type="ECO:0000256" key="3">
    <source>
        <dbReference type="ARBA" id="ARBA00022475"/>
    </source>
</evidence>
<organism evidence="10 11">
    <name type="scientific">Yokenella regensburgei</name>
    <dbReference type="NCBI Taxonomy" id="158877"/>
    <lineage>
        <taxon>Bacteria</taxon>
        <taxon>Pseudomonadati</taxon>
        <taxon>Pseudomonadota</taxon>
        <taxon>Gammaproteobacteria</taxon>
        <taxon>Enterobacterales</taxon>
        <taxon>Enterobacteriaceae</taxon>
        <taxon>Yokenella</taxon>
    </lineage>
</organism>
<dbReference type="Pfam" id="PF01757">
    <property type="entry name" value="Acyl_transf_3"/>
    <property type="match status" value="1"/>
</dbReference>
<keyword evidence="4 7" id="KW-0812">Transmembrane</keyword>
<dbReference type="InterPro" id="IPR002656">
    <property type="entry name" value="Acyl_transf_3_dom"/>
</dbReference>
<name>A0AB38FQW9_9ENTR</name>
<feature type="transmembrane region" description="Helical" evidence="7">
    <location>
        <begin position="79"/>
        <end position="97"/>
    </location>
</feature>
<comment type="subcellular location">
    <subcellularLocation>
        <location evidence="1">Cell membrane</location>
        <topology evidence="1">Multi-pass membrane protein</topology>
    </subcellularLocation>
</comment>
<evidence type="ECO:0000256" key="2">
    <source>
        <dbReference type="ARBA" id="ARBA00007400"/>
    </source>
</evidence>
<evidence type="ECO:0000313" key="10">
    <source>
        <dbReference type="EMBL" id="SQA59957.1"/>
    </source>
</evidence>
<dbReference type="EMBL" id="UAVL01000001">
    <property type="protein sequence ID" value="SQA59957.1"/>
    <property type="molecule type" value="Genomic_DNA"/>
</dbReference>